<sequence>MSMFGERFGATQLTEPGVHILQIKLDALIPKRKRRFAEQQAEEWWMENKDRLLKRYNPPAANSVSTGSSTAPTASDENDEATPSS</sequence>
<evidence type="ECO:0000256" key="1">
    <source>
        <dbReference type="SAM" id="MobiDB-lite"/>
    </source>
</evidence>
<feature type="compositionally biased region" description="Acidic residues" evidence="1">
    <location>
        <begin position="76"/>
        <end position="85"/>
    </location>
</feature>
<feature type="region of interest" description="Disordered" evidence="1">
    <location>
        <begin position="56"/>
        <end position="85"/>
    </location>
</feature>
<dbReference type="InterPro" id="IPR013591">
    <property type="entry name" value="Brevis_radix_dom"/>
</dbReference>
<gene>
    <name evidence="3" type="ORF">RHGRI_003623</name>
</gene>
<name>A0AAV6L6X6_9ERIC</name>
<accession>A0AAV6L6X6</accession>
<proteinExistence type="predicted"/>
<comment type="caution">
    <text evidence="3">The sequence shown here is derived from an EMBL/GenBank/DDBJ whole genome shotgun (WGS) entry which is preliminary data.</text>
</comment>
<feature type="compositionally biased region" description="Polar residues" evidence="1">
    <location>
        <begin position="60"/>
        <end position="75"/>
    </location>
</feature>
<dbReference type="AlphaFoldDB" id="A0AAV6L6X6"/>
<reference evidence="3" key="1">
    <citation type="submission" date="2020-08" db="EMBL/GenBank/DDBJ databases">
        <title>Plant Genome Project.</title>
        <authorList>
            <person name="Zhang R.-G."/>
        </authorList>
    </citation>
    <scope>NUCLEOTIDE SEQUENCE</scope>
    <source>
        <strain evidence="3">WSP0</strain>
        <tissue evidence="3">Leaf</tissue>
    </source>
</reference>
<dbReference type="Proteomes" id="UP000823749">
    <property type="component" value="Chromosome 2"/>
</dbReference>
<organism evidence="3 4">
    <name type="scientific">Rhododendron griersonianum</name>
    <dbReference type="NCBI Taxonomy" id="479676"/>
    <lineage>
        <taxon>Eukaryota</taxon>
        <taxon>Viridiplantae</taxon>
        <taxon>Streptophyta</taxon>
        <taxon>Embryophyta</taxon>
        <taxon>Tracheophyta</taxon>
        <taxon>Spermatophyta</taxon>
        <taxon>Magnoliopsida</taxon>
        <taxon>eudicotyledons</taxon>
        <taxon>Gunneridae</taxon>
        <taxon>Pentapetalae</taxon>
        <taxon>asterids</taxon>
        <taxon>Ericales</taxon>
        <taxon>Ericaceae</taxon>
        <taxon>Ericoideae</taxon>
        <taxon>Rhodoreae</taxon>
        <taxon>Rhododendron</taxon>
    </lineage>
</organism>
<keyword evidence="4" id="KW-1185">Reference proteome</keyword>
<evidence type="ECO:0000313" key="4">
    <source>
        <dbReference type="Proteomes" id="UP000823749"/>
    </source>
</evidence>
<evidence type="ECO:0000313" key="3">
    <source>
        <dbReference type="EMBL" id="KAG5560374.1"/>
    </source>
</evidence>
<dbReference type="Pfam" id="PF08381">
    <property type="entry name" value="BRX"/>
    <property type="match status" value="1"/>
</dbReference>
<evidence type="ECO:0000259" key="2">
    <source>
        <dbReference type="Pfam" id="PF08381"/>
    </source>
</evidence>
<feature type="domain" description="BRX" evidence="2">
    <location>
        <begin position="32"/>
        <end position="56"/>
    </location>
</feature>
<dbReference type="EMBL" id="JACTNZ010000002">
    <property type="protein sequence ID" value="KAG5560374.1"/>
    <property type="molecule type" value="Genomic_DNA"/>
</dbReference>
<protein>
    <recommendedName>
        <fullName evidence="2">BRX domain-containing protein</fullName>
    </recommendedName>
</protein>